<evidence type="ECO:0000313" key="6">
    <source>
        <dbReference type="Proteomes" id="UP000094068"/>
    </source>
</evidence>
<dbReference type="InterPro" id="IPR004381">
    <property type="entry name" value="Glycerate_kinase"/>
</dbReference>
<name>A0A1E5GGR6_9ENTE</name>
<dbReference type="OrthoDB" id="9774290at2"/>
<dbReference type="PANTHER" id="PTHR21599">
    <property type="entry name" value="GLYCERATE KINASE"/>
    <property type="match status" value="1"/>
</dbReference>
<gene>
    <name evidence="5" type="ORF">BCR21_06720</name>
</gene>
<evidence type="ECO:0000256" key="2">
    <source>
        <dbReference type="ARBA" id="ARBA00022679"/>
    </source>
</evidence>
<evidence type="ECO:0000256" key="1">
    <source>
        <dbReference type="ARBA" id="ARBA00006284"/>
    </source>
</evidence>
<accession>A0A1E5GGR6</accession>
<dbReference type="Pfam" id="PF02595">
    <property type="entry name" value="Gly_kinase"/>
    <property type="match status" value="1"/>
</dbReference>
<dbReference type="GO" id="GO:0031388">
    <property type="term" value="P:organic acid phosphorylation"/>
    <property type="evidence" value="ECO:0007669"/>
    <property type="project" value="UniProtKB-UniRule"/>
</dbReference>
<dbReference type="RefSeq" id="WP_069645776.1">
    <property type="nucleotide sequence ID" value="NZ_MIJZ01000012.1"/>
</dbReference>
<dbReference type="GO" id="GO:0008887">
    <property type="term" value="F:glycerate kinase activity"/>
    <property type="evidence" value="ECO:0007669"/>
    <property type="project" value="UniProtKB-UniRule"/>
</dbReference>
<evidence type="ECO:0000313" key="5">
    <source>
        <dbReference type="EMBL" id="OEG11923.1"/>
    </source>
</evidence>
<dbReference type="Gene3D" id="3.40.50.10350">
    <property type="entry name" value="Glycerate kinase, domain 1"/>
    <property type="match status" value="1"/>
</dbReference>
<dbReference type="NCBIfam" id="TIGR00045">
    <property type="entry name" value="glycerate kinase"/>
    <property type="match status" value="1"/>
</dbReference>
<dbReference type="PANTHER" id="PTHR21599:SF0">
    <property type="entry name" value="GLYCERATE KINASE"/>
    <property type="match status" value="1"/>
</dbReference>
<keyword evidence="2 4" id="KW-0808">Transferase</keyword>
<dbReference type="InterPro" id="IPR018197">
    <property type="entry name" value="Glycerate_kinase_RE-like"/>
</dbReference>
<dbReference type="SUPFAM" id="SSF110738">
    <property type="entry name" value="Glycerate kinase I"/>
    <property type="match status" value="1"/>
</dbReference>
<comment type="similarity">
    <text evidence="1 4">Belongs to the glycerate kinase type-1 family.</text>
</comment>
<dbReference type="InterPro" id="IPR036129">
    <property type="entry name" value="Glycerate_kinase_sf"/>
</dbReference>
<dbReference type="EMBL" id="MIJZ01000012">
    <property type="protein sequence ID" value="OEG11923.1"/>
    <property type="molecule type" value="Genomic_DNA"/>
</dbReference>
<organism evidence="5 6">
    <name type="scientific">Enterococcus ureasiticus</name>
    <dbReference type="NCBI Taxonomy" id="903984"/>
    <lineage>
        <taxon>Bacteria</taxon>
        <taxon>Bacillati</taxon>
        <taxon>Bacillota</taxon>
        <taxon>Bacilli</taxon>
        <taxon>Lactobacillales</taxon>
        <taxon>Enterococcaceae</taxon>
        <taxon>Enterococcus</taxon>
    </lineage>
</organism>
<sequence>MNVVTAIDSMKGSLSSIEANQIIAKVFTKQGHVVKEIAIADGGEGTVDAVVKNGDGQKIEARVHALNGQLVNAEFGWFNSGKLAVIESAAASGIQYLDGTKTTHPLNTSSYGTGELILAAIDQGAQTIVIGLGGTGTVDGGIGLLSALGVAFFDQENQLLPAKGSSLEKVAHVSTEHIDSRLSGVTFHIASDVTSPLLGETGAVYMFGRQKGLAENELNNYERGMKNYQEIISGTKESAAGDGAAGGLGFAIRVFLNGSVRSGFEFISEQTGLEEAIKHADLVVTGEGKMDNQSLQGKVPVGIGRIAKKYQVPVIAFVGSFNGDHQLFYEEGISVIIPIVDRIVTLEEAMNEAKLNLGTAANRTLDLLTLMEK</sequence>
<comment type="caution">
    <text evidence="5">The sequence shown here is derived from an EMBL/GenBank/DDBJ whole genome shotgun (WGS) entry which is preliminary data.</text>
</comment>
<dbReference type="PIRSF" id="PIRSF006078">
    <property type="entry name" value="GlxK"/>
    <property type="match status" value="1"/>
</dbReference>
<protein>
    <submittedName>
        <fullName evidence="5">Glycerate kinase</fullName>
    </submittedName>
</protein>
<evidence type="ECO:0000256" key="3">
    <source>
        <dbReference type="ARBA" id="ARBA00022777"/>
    </source>
</evidence>
<evidence type="ECO:0000256" key="4">
    <source>
        <dbReference type="PIRNR" id="PIRNR006078"/>
    </source>
</evidence>
<keyword evidence="3 4" id="KW-0418">Kinase</keyword>
<proteinExistence type="inferred from homology"/>
<dbReference type="InterPro" id="IPR018193">
    <property type="entry name" value="Glyc_kinase_flavodox-like_fold"/>
</dbReference>
<dbReference type="STRING" id="903984.BCR21_06720"/>
<dbReference type="AlphaFoldDB" id="A0A1E5GGR6"/>
<dbReference type="Gene3D" id="3.90.1510.10">
    <property type="entry name" value="Glycerate kinase, domain 2"/>
    <property type="match status" value="1"/>
</dbReference>
<reference evidence="6" key="1">
    <citation type="submission" date="2016-09" db="EMBL/GenBank/DDBJ databases">
        <authorList>
            <person name="Gulvik C.A."/>
        </authorList>
    </citation>
    <scope>NUCLEOTIDE SEQUENCE [LARGE SCALE GENOMIC DNA]</scope>
    <source>
        <strain evidence="6">DSM 23328</strain>
    </source>
</reference>
<dbReference type="Proteomes" id="UP000094068">
    <property type="component" value="Unassembled WGS sequence"/>
</dbReference>
<keyword evidence="6" id="KW-1185">Reference proteome</keyword>